<dbReference type="Proteomes" id="UP000256373">
    <property type="component" value="Unassembled WGS sequence"/>
</dbReference>
<evidence type="ECO:0000259" key="4">
    <source>
        <dbReference type="PROSITE" id="PS01124"/>
    </source>
</evidence>
<dbReference type="PRINTS" id="PR00032">
    <property type="entry name" value="HTHARAC"/>
</dbReference>
<organism evidence="5 6">
    <name type="scientific">Dyadobacter luteus</name>
    <dbReference type="NCBI Taxonomy" id="2259619"/>
    <lineage>
        <taxon>Bacteria</taxon>
        <taxon>Pseudomonadati</taxon>
        <taxon>Bacteroidota</taxon>
        <taxon>Cytophagia</taxon>
        <taxon>Cytophagales</taxon>
        <taxon>Spirosomataceae</taxon>
        <taxon>Dyadobacter</taxon>
    </lineage>
</organism>
<dbReference type="GO" id="GO:0003700">
    <property type="term" value="F:DNA-binding transcription factor activity"/>
    <property type="evidence" value="ECO:0007669"/>
    <property type="project" value="InterPro"/>
</dbReference>
<dbReference type="SMART" id="SM00342">
    <property type="entry name" value="HTH_ARAC"/>
    <property type="match status" value="1"/>
</dbReference>
<dbReference type="PANTHER" id="PTHR43280:SF32">
    <property type="entry name" value="TRANSCRIPTIONAL REGULATORY PROTEIN"/>
    <property type="match status" value="1"/>
</dbReference>
<dbReference type="InterPro" id="IPR020449">
    <property type="entry name" value="Tscrpt_reg_AraC-type_HTH"/>
</dbReference>
<feature type="domain" description="HTH araC/xylS-type" evidence="4">
    <location>
        <begin position="185"/>
        <end position="283"/>
    </location>
</feature>
<evidence type="ECO:0000256" key="3">
    <source>
        <dbReference type="ARBA" id="ARBA00023163"/>
    </source>
</evidence>
<keyword evidence="6" id="KW-1185">Reference proteome</keyword>
<dbReference type="AlphaFoldDB" id="A0A3D8YGJ2"/>
<keyword evidence="3" id="KW-0804">Transcription</keyword>
<sequence>MEVKQSIPLHVLSEDSHDGVYLHKIRVIDPERLDAMEAHRDDHCNFFFQLQGESTFMVDFRQISLNGPGIFCIFPGQVHWPVSIVNASGWLLAVDMMLLGGVYRETFEEYVINGDAISVKSEQAEQLTSSLTMLETFRTDDGMPGFRQQLIADMIQVCLGVFAAIIQSSKQDRSTDHTRPARIAQQFRQLLRKEYKSVKSPAAYAHLLNISPSYLTEAVSLATGFPAGYWIQQEVMMEAKRLLYYTNLGVKEIAFSLGYEDHTYFSRLFKKVIGVSPGQFRSEYHK</sequence>
<dbReference type="InterPro" id="IPR009057">
    <property type="entry name" value="Homeodomain-like_sf"/>
</dbReference>
<name>A0A3D8YGJ2_9BACT</name>
<dbReference type="PANTHER" id="PTHR43280">
    <property type="entry name" value="ARAC-FAMILY TRANSCRIPTIONAL REGULATOR"/>
    <property type="match status" value="1"/>
</dbReference>
<dbReference type="InterPro" id="IPR037923">
    <property type="entry name" value="HTH-like"/>
</dbReference>
<dbReference type="InterPro" id="IPR018060">
    <property type="entry name" value="HTH_AraC"/>
</dbReference>
<protein>
    <recommendedName>
        <fullName evidence="4">HTH araC/xylS-type domain-containing protein</fullName>
    </recommendedName>
</protein>
<dbReference type="EMBL" id="QNUL01000002">
    <property type="protein sequence ID" value="REA63771.1"/>
    <property type="molecule type" value="Genomic_DNA"/>
</dbReference>
<evidence type="ECO:0000256" key="2">
    <source>
        <dbReference type="ARBA" id="ARBA00023125"/>
    </source>
</evidence>
<evidence type="ECO:0000256" key="1">
    <source>
        <dbReference type="ARBA" id="ARBA00023015"/>
    </source>
</evidence>
<keyword evidence="1" id="KW-0805">Transcription regulation</keyword>
<gene>
    <name evidence="5" type="ORF">DSL64_04910</name>
</gene>
<proteinExistence type="predicted"/>
<dbReference type="Pfam" id="PF12833">
    <property type="entry name" value="HTH_18"/>
    <property type="match status" value="1"/>
</dbReference>
<keyword evidence="2" id="KW-0238">DNA-binding</keyword>
<accession>A0A3D8YGJ2</accession>
<dbReference type="OrthoDB" id="9793451at2"/>
<dbReference type="RefSeq" id="WP_115829522.1">
    <property type="nucleotide sequence ID" value="NZ_QNUL01000002.1"/>
</dbReference>
<dbReference type="GO" id="GO:0043565">
    <property type="term" value="F:sequence-specific DNA binding"/>
    <property type="evidence" value="ECO:0007669"/>
    <property type="project" value="InterPro"/>
</dbReference>
<dbReference type="Gene3D" id="1.10.10.60">
    <property type="entry name" value="Homeodomain-like"/>
    <property type="match status" value="1"/>
</dbReference>
<evidence type="ECO:0000313" key="5">
    <source>
        <dbReference type="EMBL" id="REA63771.1"/>
    </source>
</evidence>
<dbReference type="PROSITE" id="PS01124">
    <property type="entry name" value="HTH_ARAC_FAMILY_2"/>
    <property type="match status" value="1"/>
</dbReference>
<comment type="caution">
    <text evidence="5">The sequence shown here is derived from an EMBL/GenBank/DDBJ whole genome shotgun (WGS) entry which is preliminary data.</text>
</comment>
<reference evidence="5 6" key="1">
    <citation type="submission" date="2018-07" db="EMBL/GenBank/DDBJ databases">
        <title>Dyadobacter roseus sp. nov., isolated from rose rhizosphere soil.</title>
        <authorList>
            <person name="Chen L."/>
        </authorList>
    </citation>
    <scope>NUCLEOTIDE SEQUENCE [LARGE SCALE GENOMIC DNA]</scope>
    <source>
        <strain evidence="5 6">RS19</strain>
    </source>
</reference>
<dbReference type="SUPFAM" id="SSF46689">
    <property type="entry name" value="Homeodomain-like"/>
    <property type="match status" value="1"/>
</dbReference>
<dbReference type="SUPFAM" id="SSF51215">
    <property type="entry name" value="Regulatory protein AraC"/>
    <property type="match status" value="1"/>
</dbReference>
<evidence type="ECO:0000313" key="6">
    <source>
        <dbReference type="Proteomes" id="UP000256373"/>
    </source>
</evidence>